<gene>
    <name evidence="2" type="ORF">SORBI_3010G167332</name>
</gene>
<reference evidence="2 3" key="1">
    <citation type="journal article" date="2009" name="Nature">
        <title>The Sorghum bicolor genome and the diversification of grasses.</title>
        <authorList>
            <person name="Paterson A.H."/>
            <person name="Bowers J.E."/>
            <person name="Bruggmann R."/>
            <person name="Dubchak I."/>
            <person name="Grimwood J."/>
            <person name="Gundlach H."/>
            <person name="Haberer G."/>
            <person name="Hellsten U."/>
            <person name="Mitros T."/>
            <person name="Poliakov A."/>
            <person name="Schmutz J."/>
            <person name="Spannagl M."/>
            <person name="Tang H."/>
            <person name="Wang X."/>
            <person name="Wicker T."/>
            <person name="Bharti A.K."/>
            <person name="Chapman J."/>
            <person name="Feltus F.A."/>
            <person name="Gowik U."/>
            <person name="Grigoriev I.V."/>
            <person name="Lyons E."/>
            <person name="Maher C.A."/>
            <person name="Martis M."/>
            <person name="Narechania A."/>
            <person name="Otillar R.P."/>
            <person name="Penning B.W."/>
            <person name="Salamov A.A."/>
            <person name="Wang Y."/>
            <person name="Zhang L."/>
            <person name="Carpita N.C."/>
            <person name="Freeling M."/>
            <person name="Gingle A.R."/>
            <person name="Hash C.T."/>
            <person name="Keller B."/>
            <person name="Klein P."/>
            <person name="Kresovich S."/>
            <person name="McCann M.C."/>
            <person name="Ming R."/>
            <person name="Peterson D.G."/>
            <person name="Mehboob-ur-Rahman"/>
            <person name="Ware D."/>
            <person name="Westhoff P."/>
            <person name="Mayer K.F."/>
            <person name="Messing J."/>
            <person name="Rokhsar D.S."/>
        </authorList>
    </citation>
    <scope>NUCLEOTIDE SEQUENCE [LARGE SCALE GENOMIC DNA]</scope>
    <source>
        <strain evidence="3">cv. BTx623</strain>
    </source>
</reference>
<dbReference type="AlphaFoldDB" id="A0A1W0VTI7"/>
<dbReference type="Proteomes" id="UP000000768">
    <property type="component" value="Chromosome 10"/>
</dbReference>
<proteinExistence type="predicted"/>
<dbReference type="Gramene" id="OQU76570">
    <property type="protein sequence ID" value="OQU76570"/>
    <property type="gene ID" value="SORBI_3010G167332"/>
</dbReference>
<evidence type="ECO:0000313" key="2">
    <source>
        <dbReference type="EMBL" id="OQU76570.1"/>
    </source>
</evidence>
<accession>A0A1W0VTI7</accession>
<name>A0A1W0VTI7_SORBI</name>
<feature type="transmembrane region" description="Helical" evidence="1">
    <location>
        <begin position="58"/>
        <end position="83"/>
    </location>
</feature>
<protein>
    <submittedName>
        <fullName evidence="2">Uncharacterized protein</fullName>
    </submittedName>
</protein>
<reference evidence="3" key="2">
    <citation type="journal article" date="2018" name="Plant J.">
        <title>The Sorghum bicolor reference genome: improved assembly, gene annotations, a transcriptome atlas, and signatures of genome organization.</title>
        <authorList>
            <person name="McCormick R.F."/>
            <person name="Truong S.K."/>
            <person name="Sreedasyam A."/>
            <person name="Jenkins J."/>
            <person name="Shu S."/>
            <person name="Sims D."/>
            <person name="Kennedy M."/>
            <person name="Amirebrahimi M."/>
            <person name="Weers B.D."/>
            <person name="McKinley B."/>
            <person name="Mattison A."/>
            <person name="Morishige D.T."/>
            <person name="Grimwood J."/>
            <person name="Schmutz J."/>
            <person name="Mullet J.E."/>
        </authorList>
    </citation>
    <scope>NUCLEOTIDE SEQUENCE [LARGE SCALE GENOMIC DNA]</scope>
    <source>
        <strain evidence="3">cv. BTx623</strain>
    </source>
</reference>
<dbReference type="EMBL" id="CM000769">
    <property type="protein sequence ID" value="OQU76570.1"/>
    <property type="molecule type" value="Genomic_DNA"/>
</dbReference>
<keyword evidence="1" id="KW-1133">Transmembrane helix</keyword>
<keyword evidence="3" id="KW-1185">Reference proteome</keyword>
<dbReference type="InParanoid" id="A0A1W0VTI7"/>
<organism evidence="2 3">
    <name type="scientific">Sorghum bicolor</name>
    <name type="common">Sorghum</name>
    <name type="synonym">Sorghum vulgare</name>
    <dbReference type="NCBI Taxonomy" id="4558"/>
    <lineage>
        <taxon>Eukaryota</taxon>
        <taxon>Viridiplantae</taxon>
        <taxon>Streptophyta</taxon>
        <taxon>Embryophyta</taxon>
        <taxon>Tracheophyta</taxon>
        <taxon>Spermatophyta</taxon>
        <taxon>Magnoliopsida</taxon>
        <taxon>Liliopsida</taxon>
        <taxon>Poales</taxon>
        <taxon>Poaceae</taxon>
        <taxon>PACMAD clade</taxon>
        <taxon>Panicoideae</taxon>
        <taxon>Andropogonodae</taxon>
        <taxon>Andropogoneae</taxon>
        <taxon>Sorghinae</taxon>
        <taxon>Sorghum</taxon>
    </lineage>
</organism>
<evidence type="ECO:0000313" key="3">
    <source>
        <dbReference type="Proteomes" id="UP000000768"/>
    </source>
</evidence>
<keyword evidence="1" id="KW-0472">Membrane</keyword>
<keyword evidence="1" id="KW-0812">Transmembrane</keyword>
<evidence type="ECO:0000256" key="1">
    <source>
        <dbReference type="SAM" id="Phobius"/>
    </source>
</evidence>
<sequence length="88" mass="10131">MGGLRNLSLRSRRCRPGLPKLHGYDQKMEIPAATLLLLLSACQHNQGEYGKCGMVFSGFYFIIFKVYFLMSNIHFYAAFNLLFHHNLC</sequence>